<name>A0ABZ2AFF5_STRNV</name>
<proteinExistence type="predicted"/>
<reference evidence="2" key="1">
    <citation type="submission" date="2022-10" db="EMBL/GenBank/DDBJ databases">
        <title>The complete genomes of actinobacterial strains from the NBC collection.</title>
        <authorList>
            <person name="Joergensen T.S."/>
            <person name="Alvarez Arevalo M."/>
            <person name="Sterndorff E.B."/>
            <person name="Faurdal D."/>
            <person name="Vuksanovic O."/>
            <person name="Mourched A.-S."/>
            <person name="Charusanti P."/>
            <person name="Shaw S."/>
            <person name="Blin K."/>
            <person name="Weber T."/>
        </authorList>
    </citation>
    <scope>NUCLEOTIDE SEQUENCE</scope>
    <source>
        <strain evidence="2">NBC_01432</strain>
    </source>
</reference>
<sequence>MNQFIASGGARAARRAATAALFATAALGLVACSGDSGGGAKDAGSGKDEVKTQADQELEHRKCLREHGVDIPETKPGEAGTTIELGGKGGEVEKAFKACRDKAVGGGKEMTQAEKDKMVAYARCMRENGVDMPDPKFDTAGMAGMPALEAKDMKKFDKANKACESAGR</sequence>
<organism evidence="2 3">
    <name type="scientific">Streptomyces niveus</name>
    <name type="common">Streptomyces spheroides</name>
    <dbReference type="NCBI Taxonomy" id="193462"/>
    <lineage>
        <taxon>Bacteria</taxon>
        <taxon>Bacillati</taxon>
        <taxon>Actinomycetota</taxon>
        <taxon>Actinomycetes</taxon>
        <taxon>Kitasatosporales</taxon>
        <taxon>Streptomycetaceae</taxon>
        <taxon>Streptomyces</taxon>
    </lineage>
</organism>
<accession>A0ABZ2AFF5</accession>
<evidence type="ECO:0000313" key="2">
    <source>
        <dbReference type="EMBL" id="WUX57445.1"/>
    </source>
</evidence>
<dbReference type="Proteomes" id="UP001432209">
    <property type="component" value="Chromosome"/>
</dbReference>
<evidence type="ECO:0000256" key="1">
    <source>
        <dbReference type="SAM" id="MobiDB-lite"/>
    </source>
</evidence>
<protein>
    <recommendedName>
        <fullName evidence="4">Secreted protein</fullName>
    </recommendedName>
</protein>
<evidence type="ECO:0008006" key="4">
    <source>
        <dbReference type="Google" id="ProtNLM"/>
    </source>
</evidence>
<feature type="region of interest" description="Disordered" evidence="1">
    <location>
        <begin position="66"/>
        <end position="86"/>
    </location>
</feature>
<dbReference type="EMBL" id="CP109495">
    <property type="protein sequence ID" value="WUX57445.1"/>
    <property type="molecule type" value="Genomic_DNA"/>
</dbReference>
<keyword evidence="3" id="KW-1185">Reference proteome</keyword>
<gene>
    <name evidence="2" type="ORF">OG442_24505</name>
</gene>
<evidence type="ECO:0000313" key="3">
    <source>
        <dbReference type="Proteomes" id="UP001432209"/>
    </source>
</evidence>
<feature type="compositionally biased region" description="Basic and acidic residues" evidence="1">
    <location>
        <begin position="66"/>
        <end position="76"/>
    </location>
</feature>